<keyword evidence="2" id="KW-0813">Transport</keyword>
<dbReference type="PROSITE" id="PS50929">
    <property type="entry name" value="ABC_TM1F"/>
    <property type="match status" value="1"/>
</dbReference>
<evidence type="ECO:0000256" key="5">
    <source>
        <dbReference type="ARBA" id="ARBA00022840"/>
    </source>
</evidence>
<dbReference type="CDD" id="cd07346">
    <property type="entry name" value="ABC_6TM_exporters"/>
    <property type="match status" value="1"/>
</dbReference>
<feature type="transmembrane region" description="Helical" evidence="8">
    <location>
        <begin position="27"/>
        <end position="48"/>
    </location>
</feature>
<dbReference type="FunFam" id="3.40.50.300:FF:000287">
    <property type="entry name" value="Multidrug ABC transporter ATP-binding protein"/>
    <property type="match status" value="1"/>
</dbReference>
<dbReference type="OrthoDB" id="9762790at2"/>
<proteinExistence type="predicted"/>
<feature type="domain" description="ABC transmembrane type-1" evidence="10">
    <location>
        <begin position="28"/>
        <end position="309"/>
    </location>
</feature>
<evidence type="ECO:0000259" key="9">
    <source>
        <dbReference type="PROSITE" id="PS50893"/>
    </source>
</evidence>
<dbReference type="SUPFAM" id="SSF52540">
    <property type="entry name" value="P-loop containing nucleoside triphosphate hydrolases"/>
    <property type="match status" value="1"/>
</dbReference>
<dbReference type="Gene3D" id="1.20.1560.10">
    <property type="entry name" value="ABC transporter type 1, transmembrane domain"/>
    <property type="match status" value="1"/>
</dbReference>
<dbReference type="InterPro" id="IPR036640">
    <property type="entry name" value="ABC1_TM_sf"/>
</dbReference>
<keyword evidence="12" id="KW-1185">Reference proteome</keyword>
<dbReference type="CDD" id="cd03251">
    <property type="entry name" value="ABCC_MsbA"/>
    <property type="match status" value="1"/>
</dbReference>
<dbReference type="GO" id="GO:0005886">
    <property type="term" value="C:plasma membrane"/>
    <property type="evidence" value="ECO:0007669"/>
    <property type="project" value="UniProtKB-SubCell"/>
</dbReference>
<reference evidence="11" key="1">
    <citation type="submission" date="2012-04" db="EMBL/GenBank/DDBJ databases">
        <authorList>
            <person name="Borisov I.G."/>
            <person name="Ivanikova N.V."/>
            <person name="Pinevich A.V."/>
        </authorList>
    </citation>
    <scope>NUCLEOTIDE SEQUENCE</scope>
    <source>
        <strain evidence="11">CALU 1027</strain>
    </source>
</reference>
<keyword evidence="7 8" id="KW-0472">Membrane</keyword>
<keyword evidence="4" id="KW-0547">Nucleotide-binding</keyword>
<dbReference type="eggNOG" id="COG1132">
    <property type="taxonomic scope" value="Bacteria"/>
</dbReference>
<comment type="caution">
    <text evidence="11">The sequence shown here is derived from an EMBL/GenBank/DDBJ whole genome shotgun (WGS) entry which is preliminary data.</text>
</comment>
<dbReference type="InterPro" id="IPR027417">
    <property type="entry name" value="P-loop_NTPase"/>
</dbReference>
<evidence type="ECO:0000313" key="12">
    <source>
        <dbReference type="Proteomes" id="UP000034681"/>
    </source>
</evidence>
<dbReference type="SUPFAM" id="SSF90123">
    <property type="entry name" value="ABC transporter transmembrane region"/>
    <property type="match status" value="1"/>
</dbReference>
<evidence type="ECO:0000256" key="8">
    <source>
        <dbReference type="SAM" id="Phobius"/>
    </source>
</evidence>
<evidence type="ECO:0000256" key="4">
    <source>
        <dbReference type="ARBA" id="ARBA00022741"/>
    </source>
</evidence>
<dbReference type="Pfam" id="PF00005">
    <property type="entry name" value="ABC_tran"/>
    <property type="match status" value="1"/>
</dbReference>
<dbReference type="InterPro" id="IPR011527">
    <property type="entry name" value="ABC1_TM_dom"/>
</dbReference>
<evidence type="ECO:0000259" key="10">
    <source>
        <dbReference type="PROSITE" id="PS50929"/>
    </source>
</evidence>
<dbReference type="InterPro" id="IPR003593">
    <property type="entry name" value="AAA+_ATPase"/>
</dbReference>
<dbReference type="AlphaFoldDB" id="A0A0M2PT13"/>
<sequence length="580" mass="64422">MSPTPTATSRSNYWHLVPYLRNYRQTIIFALACTLVFIAFWPILAALAGQAADHLAKGEVRAMAELSAVIAGGFLIHKTAQYGQDSLMAAAALGIAFDLRLAVYRHLHRLDLSYFEQAKTGDLTYRLTEDIDRVGEAVNKLFHDTTPCVLQLVAVMGYMIALNWAMTLAALVAVPLMSLLIGWFGDRLLYFSRRSQTEISDLSSLLTEVFSGIRLVRAFAAEDYELERFSITADRNRRAQYSAAWLKAVQHPIVGFLYALCVLLLLLLGTWQVNLGNLTGSRFISYIAAVAMLIDPIAHLTENYNLYKQAEASVDRVFELMALQPKVVQQPHALDLPPIQGRVDYRQVTFAYNPEQPVLQGVSFTVEPGQAIALVGASGAGKSTLMNLLPRFYDVTGGSIWVDDHDLRSITLTSLRRHIGIVPQETILFSGSVAQNIAFGQRDIDWAAVEQAARIANAHDFIRHLPDGYRTLLGERGVNLSGGQRQRLAIARAVLLDPRILILDEATSALDAESEALVQEALERLMQNRTVFIIAHRLATVRKADRIVVLEQGQVVESGNHQELLDRGGKYAGYYAQQFR</sequence>
<dbReference type="Gene3D" id="3.40.50.300">
    <property type="entry name" value="P-loop containing nucleotide triphosphate hydrolases"/>
    <property type="match status" value="1"/>
</dbReference>
<evidence type="ECO:0000256" key="3">
    <source>
        <dbReference type="ARBA" id="ARBA00022692"/>
    </source>
</evidence>
<dbReference type="EMBL" id="AJTX02000006">
    <property type="protein sequence ID" value="KKI99259.1"/>
    <property type="molecule type" value="Genomic_DNA"/>
</dbReference>
<evidence type="ECO:0000313" key="11">
    <source>
        <dbReference type="EMBL" id="KKI99259.1"/>
    </source>
</evidence>
<dbReference type="SMART" id="SM00382">
    <property type="entry name" value="AAA"/>
    <property type="match status" value="1"/>
</dbReference>
<dbReference type="RefSeq" id="WP_017712776.1">
    <property type="nucleotide sequence ID" value="NZ_KB235937.1"/>
</dbReference>
<name>A0A0M2PT13_PROHO</name>
<keyword evidence="6 8" id="KW-1133">Transmembrane helix</keyword>
<organism evidence="11 12">
    <name type="scientific">Prochlorothrix hollandica PCC 9006 = CALU 1027</name>
    <dbReference type="NCBI Taxonomy" id="317619"/>
    <lineage>
        <taxon>Bacteria</taxon>
        <taxon>Bacillati</taxon>
        <taxon>Cyanobacteriota</taxon>
        <taxon>Cyanophyceae</taxon>
        <taxon>Prochlorotrichales</taxon>
        <taxon>Prochlorotrichaceae</taxon>
        <taxon>Prochlorothrix</taxon>
    </lineage>
</organism>
<gene>
    <name evidence="11" type="ORF">PROH_16115</name>
</gene>
<evidence type="ECO:0000256" key="6">
    <source>
        <dbReference type="ARBA" id="ARBA00022989"/>
    </source>
</evidence>
<dbReference type="InterPro" id="IPR003439">
    <property type="entry name" value="ABC_transporter-like_ATP-bd"/>
</dbReference>
<dbReference type="Proteomes" id="UP000034681">
    <property type="component" value="Unassembled WGS sequence"/>
</dbReference>
<dbReference type="GO" id="GO:0016887">
    <property type="term" value="F:ATP hydrolysis activity"/>
    <property type="evidence" value="ECO:0007669"/>
    <property type="project" value="InterPro"/>
</dbReference>
<dbReference type="PANTHER" id="PTHR43394:SF1">
    <property type="entry name" value="ATP-BINDING CASSETTE SUB-FAMILY B MEMBER 10, MITOCHONDRIAL"/>
    <property type="match status" value="1"/>
</dbReference>
<dbReference type="InterPro" id="IPR017871">
    <property type="entry name" value="ABC_transporter-like_CS"/>
</dbReference>
<evidence type="ECO:0000256" key="7">
    <source>
        <dbReference type="ARBA" id="ARBA00023136"/>
    </source>
</evidence>
<dbReference type="GO" id="GO:0015421">
    <property type="term" value="F:ABC-type oligopeptide transporter activity"/>
    <property type="evidence" value="ECO:0007669"/>
    <property type="project" value="TreeGrafter"/>
</dbReference>
<dbReference type="PROSITE" id="PS50893">
    <property type="entry name" value="ABC_TRANSPORTER_2"/>
    <property type="match status" value="1"/>
</dbReference>
<protein>
    <submittedName>
        <fullName evidence="11">LuxR family transcriptional regulator</fullName>
    </submittedName>
</protein>
<dbReference type="PROSITE" id="PS00211">
    <property type="entry name" value="ABC_TRANSPORTER_1"/>
    <property type="match status" value="1"/>
</dbReference>
<dbReference type="Pfam" id="PF00664">
    <property type="entry name" value="ABC_membrane"/>
    <property type="match status" value="1"/>
</dbReference>
<feature type="transmembrane region" description="Helical" evidence="8">
    <location>
        <begin position="253"/>
        <end position="271"/>
    </location>
</feature>
<dbReference type="STRING" id="317619.GCA_000332315_02400"/>
<evidence type="ECO:0000256" key="2">
    <source>
        <dbReference type="ARBA" id="ARBA00022448"/>
    </source>
</evidence>
<feature type="transmembrane region" description="Helical" evidence="8">
    <location>
        <begin position="161"/>
        <end position="184"/>
    </location>
</feature>
<keyword evidence="3 8" id="KW-0812">Transmembrane</keyword>
<keyword evidence="5" id="KW-0067">ATP-binding</keyword>
<comment type="subcellular location">
    <subcellularLocation>
        <location evidence="1">Cell membrane</location>
        <topology evidence="1">Multi-pass membrane protein</topology>
    </subcellularLocation>
</comment>
<dbReference type="InterPro" id="IPR039421">
    <property type="entry name" value="Type_1_exporter"/>
</dbReference>
<evidence type="ECO:0000256" key="1">
    <source>
        <dbReference type="ARBA" id="ARBA00004651"/>
    </source>
</evidence>
<feature type="domain" description="ABC transporter" evidence="9">
    <location>
        <begin position="343"/>
        <end position="577"/>
    </location>
</feature>
<dbReference type="GO" id="GO:0005524">
    <property type="term" value="F:ATP binding"/>
    <property type="evidence" value="ECO:0007669"/>
    <property type="project" value="UniProtKB-KW"/>
</dbReference>
<dbReference type="PANTHER" id="PTHR43394">
    <property type="entry name" value="ATP-DEPENDENT PERMEASE MDL1, MITOCHONDRIAL"/>
    <property type="match status" value="1"/>
</dbReference>
<accession>A0A0M2PT13</accession>